<gene>
    <name evidence="2" type="primary">SCC2_1</name>
    <name evidence="2" type="ORF">BGZ80_011560</name>
</gene>
<accession>A0A9P6SZI3</accession>
<dbReference type="EMBL" id="JAAAID010000945">
    <property type="protein sequence ID" value="KAG0012711.1"/>
    <property type="molecule type" value="Genomic_DNA"/>
</dbReference>
<protein>
    <submittedName>
        <fullName evidence="2">Sister chromatid cohesion protein 2</fullName>
    </submittedName>
</protein>
<feature type="region of interest" description="Disordered" evidence="1">
    <location>
        <begin position="120"/>
        <end position="145"/>
    </location>
</feature>
<evidence type="ECO:0000256" key="1">
    <source>
        <dbReference type="SAM" id="MobiDB-lite"/>
    </source>
</evidence>
<dbReference type="InterPro" id="IPR016024">
    <property type="entry name" value="ARM-type_fold"/>
</dbReference>
<dbReference type="AlphaFoldDB" id="A0A9P6SZI3"/>
<organism evidence="2 3">
    <name type="scientific">Entomortierella chlamydospora</name>
    <dbReference type="NCBI Taxonomy" id="101097"/>
    <lineage>
        <taxon>Eukaryota</taxon>
        <taxon>Fungi</taxon>
        <taxon>Fungi incertae sedis</taxon>
        <taxon>Mucoromycota</taxon>
        <taxon>Mortierellomycotina</taxon>
        <taxon>Mortierellomycetes</taxon>
        <taxon>Mortierellales</taxon>
        <taxon>Mortierellaceae</taxon>
        <taxon>Entomortierella</taxon>
    </lineage>
</organism>
<dbReference type="Proteomes" id="UP000703661">
    <property type="component" value="Unassembled WGS sequence"/>
</dbReference>
<evidence type="ECO:0000313" key="2">
    <source>
        <dbReference type="EMBL" id="KAG0012711.1"/>
    </source>
</evidence>
<dbReference type="GO" id="GO:0003682">
    <property type="term" value="F:chromatin binding"/>
    <property type="evidence" value="ECO:0007669"/>
    <property type="project" value="TreeGrafter"/>
</dbReference>
<dbReference type="GO" id="GO:0061775">
    <property type="term" value="F:cohesin loader activity"/>
    <property type="evidence" value="ECO:0007669"/>
    <property type="project" value="InterPro"/>
</dbReference>
<proteinExistence type="predicted"/>
<dbReference type="GO" id="GO:0140588">
    <property type="term" value="P:chromatin looping"/>
    <property type="evidence" value="ECO:0007669"/>
    <property type="project" value="InterPro"/>
</dbReference>
<dbReference type="GO" id="GO:0034087">
    <property type="term" value="P:establishment of mitotic sister chromatid cohesion"/>
    <property type="evidence" value="ECO:0007669"/>
    <property type="project" value="TreeGrafter"/>
</dbReference>
<dbReference type="InterPro" id="IPR026003">
    <property type="entry name" value="Cohesin_HEAT"/>
</dbReference>
<dbReference type="Gene3D" id="1.25.10.10">
    <property type="entry name" value="Leucine-rich Repeat Variant"/>
    <property type="match status" value="1"/>
</dbReference>
<dbReference type="InterPro" id="IPR033031">
    <property type="entry name" value="Scc2/Nipped-B"/>
</dbReference>
<keyword evidence="3" id="KW-1185">Reference proteome</keyword>
<dbReference type="GO" id="GO:0010468">
    <property type="term" value="P:regulation of gene expression"/>
    <property type="evidence" value="ECO:0007669"/>
    <property type="project" value="InterPro"/>
</dbReference>
<dbReference type="Pfam" id="PF12765">
    <property type="entry name" value="Cohesin_HEAT"/>
    <property type="match status" value="1"/>
</dbReference>
<dbReference type="PANTHER" id="PTHR21704">
    <property type="entry name" value="NIPPED-B-LIKE PROTEIN DELANGIN SCC2-RELATED"/>
    <property type="match status" value="1"/>
</dbReference>
<dbReference type="InterPro" id="IPR011989">
    <property type="entry name" value="ARM-like"/>
</dbReference>
<dbReference type="PANTHER" id="PTHR21704:SF18">
    <property type="entry name" value="NIPPED-B-LIKE PROTEIN"/>
    <property type="match status" value="1"/>
</dbReference>
<name>A0A9P6SZI3_9FUNG</name>
<dbReference type="GO" id="GO:0090694">
    <property type="term" value="C:Scc2-Scc4 cohesin loading complex"/>
    <property type="evidence" value="ECO:0007669"/>
    <property type="project" value="TreeGrafter"/>
</dbReference>
<comment type="caution">
    <text evidence="2">The sequence shown here is derived from an EMBL/GenBank/DDBJ whole genome shotgun (WGS) entry which is preliminary data.</text>
</comment>
<reference evidence="2" key="1">
    <citation type="journal article" date="2020" name="Fungal Divers.">
        <title>Resolving the Mortierellaceae phylogeny through synthesis of multi-gene phylogenetics and phylogenomics.</title>
        <authorList>
            <person name="Vandepol N."/>
            <person name="Liber J."/>
            <person name="Desiro A."/>
            <person name="Na H."/>
            <person name="Kennedy M."/>
            <person name="Barry K."/>
            <person name="Grigoriev I.V."/>
            <person name="Miller A.N."/>
            <person name="O'Donnell K."/>
            <person name="Stajich J.E."/>
            <person name="Bonito G."/>
        </authorList>
    </citation>
    <scope>NUCLEOTIDE SEQUENCE</scope>
    <source>
        <strain evidence="2">NRRL 2769</strain>
    </source>
</reference>
<dbReference type="GO" id="GO:0071169">
    <property type="term" value="P:establishment of protein localization to chromatin"/>
    <property type="evidence" value="ECO:0007669"/>
    <property type="project" value="TreeGrafter"/>
</dbReference>
<sequence>MVAMQGHTQHGFNFQNEYLKTIIASANVENIRFQSASQITACKNSFNPCFEQPLSALAESILISCSQPIEEKLDAGHIYQLPRIDPCDVLRQFRRDSPTVQSPTHITAAIIRQGYERSPPISFSQKRSAHDITDDDEQEFKDRTSKKLRSEEAPVMDNIKFDSLKLSESFGASIQALSPDADQPHVSQLDGAPISLATSALAYPQSVQQGHGIDAALDFSDLVDQLLGRVTDDPDSPHSYPTLLSVSELKRLGRSIEDISKQGILEELPVDAVSSLQKYMESSMSQFTSIDPVNLNDGEQFEDESERVKRVLAQVSLHLEHVALSLIIFECSRLQQQFFPEELLIDTLIVFKSYLDKFLSPSLEFSKDAIDPPNNSELFRAMVQDDYIKSKILALVGTTCDISENLRSVCRLELSDQIVVKLVYIALSLFFIDASSEIMLGQTESESMRQSGSNLLRKIYSRHPNQRSWILEEILSLLIKLPHGKKVSKGYRLIDGTKIHSSSALLMQLVHTGSESPITETAPLDFLEASQSTQKIAMKKVQTVELRLLDIVKTTQEEAKASVVYIFNFLLSRCTKWTKSSLEADYRTVLDSLLSDLLAVLGQPEWPSAELYLDDPKAESASKSMAVDILGLVAAKVKTILNQLSEDSFSDASTGQDGRHPFYGVVGIDTKSADLLYLRASYNSVVEYLGHNEVNDLAAKAARNMWICQWVYTICGAAVKDTSEGKWDSDSWTIIVEEISKYWKLYNCLEAHPRSKAVLTRSPVSRSAAFLTARQQLFLSFDMLLSRILVALEGGSVTLRAKSLKALSMIVTGDYAVLAQQNVRTTIALRLQDQSPSVRDAAADLVGKYMLQDTTIRKAYYEIVSDRISDTGLNVRKRVIRLLRDMYHKVDSPSIRLNIFQKLLLRVNDEEVAVKDLAIRSVSEVWFGPFIQATNLSVGDREGFQDVPLTLVSITPTQKRDVSKHARTLVDMVGKLSPQQDEALRSVVQHLLMRERGHGVFDLSAQGQELTRSCAVLVDCLVDLVQTLQDEDAPKSAVASTVHTLHIFVKSEPRLVEAKHLSALLVYLHCSSTSDDWRVTMFVLRIFQDTVPVVRGLSTNDSQMAEKLVLALIAKCPVILLPEATSALCLIVNVLTVQYDRLCKFFQTCMDLLIVDTEKLRGGVTIQENKTRRLMTIVGLLCRHFSFEQAIRNHPKQAHLAELKLKMPPTVQEYVFKVLAPLCEPSSSKSLQQTAVQSIGSSRLEYPVIIANG</sequence>
<dbReference type="SUPFAM" id="SSF48371">
    <property type="entry name" value="ARM repeat"/>
    <property type="match status" value="1"/>
</dbReference>
<dbReference type="GO" id="GO:1990414">
    <property type="term" value="P:replication-born double-strand break repair via sister chromatid exchange"/>
    <property type="evidence" value="ECO:0007669"/>
    <property type="project" value="TreeGrafter"/>
</dbReference>
<evidence type="ECO:0000313" key="3">
    <source>
        <dbReference type="Proteomes" id="UP000703661"/>
    </source>
</evidence>